<dbReference type="GO" id="GO:0000963">
    <property type="term" value="P:mitochondrial RNA processing"/>
    <property type="evidence" value="ECO:0007669"/>
    <property type="project" value="TreeGrafter"/>
</dbReference>
<dbReference type="GO" id="GO:0003723">
    <property type="term" value="F:RNA binding"/>
    <property type="evidence" value="ECO:0007669"/>
    <property type="project" value="TreeGrafter"/>
</dbReference>
<protein>
    <submittedName>
        <fullName evidence="1">Uncharacterized protein</fullName>
    </submittedName>
</protein>
<sequence length="587" mass="62736">MRAYAINNKPSIRYVPVPEPELDDFRSEPTTYTQLLAAIRSAKTLKRLQHLVSTYSDRLDAVHVAAAVARLPRLIKYKPSDLVDRRDAVVVPSPNLQHVRRKHGAQPRAGHLDAGAKLAAQLDGMLPAHVHNFFPRQAACTLWAFGELHRRGVVQRMESLPDVLLSVTRGGLEPLRVHAHGVDFAQLVQGLAKLGHNDPELLARLEPLLLERLGSMQQRELTMVAWGLASMGGGSAQLFNAIADQLLRTSTAFLLPSGCAGALWAFAKAGVRRPELFASLAGSMVGQALLLAPQDATTALWACTKLGFRDNHFFAVLGDAVLRSLPSCSDLEVSSVVESLAALGYHHAPLLDAIAASILAEPVIGAQPVCIARVLAAYGRLGRRGPRDVALAAALAAALVPRMPIVKEDTLALACAGLQLFGYQDPEVLAAYASRAELLVPHFSDAQLLSVLRLLSSAGVAHYQLAVASARHLHASIIPGSKHQSKLAIAVELLYLCARQGVEDPAAADAVLQLVASYEEVLRPVDAGRLFVVGQVMNKQGLLLTRAADIVARQATQLDEDTARSALASARALGRTDVAGALSSVLQ</sequence>
<accession>A0A150GWH0</accession>
<dbReference type="GO" id="GO:1901259">
    <property type="term" value="P:chloroplast rRNA processing"/>
    <property type="evidence" value="ECO:0007669"/>
    <property type="project" value="TreeGrafter"/>
</dbReference>
<dbReference type="GO" id="GO:0035770">
    <property type="term" value="C:ribonucleoprotein granule"/>
    <property type="evidence" value="ECO:0007669"/>
    <property type="project" value="TreeGrafter"/>
</dbReference>
<organism evidence="1 2">
    <name type="scientific">Gonium pectorale</name>
    <name type="common">Green alga</name>
    <dbReference type="NCBI Taxonomy" id="33097"/>
    <lineage>
        <taxon>Eukaryota</taxon>
        <taxon>Viridiplantae</taxon>
        <taxon>Chlorophyta</taxon>
        <taxon>core chlorophytes</taxon>
        <taxon>Chlorophyceae</taxon>
        <taxon>CS clade</taxon>
        <taxon>Chlamydomonadales</taxon>
        <taxon>Volvocaceae</taxon>
        <taxon>Gonium</taxon>
    </lineage>
</organism>
<comment type="caution">
    <text evidence="1">The sequence shown here is derived from an EMBL/GenBank/DDBJ whole genome shotgun (WGS) entry which is preliminary data.</text>
</comment>
<dbReference type="GO" id="GO:0005759">
    <property type="term" value="C:mitochondrial matrix"/>
    <property type="evidence" value="ECO:0007669"/>
    <property type="project" value="TreeGrafter"/>
</dbReference>
<dbReference type="Proteomes" id="UP000075714">
    <property type="component" value="Unassembled WGS sequence"/>
</dbReference>
<dbReference type="OrthoDB" id="533340at2759"/>
<dbReference type="GO" id="GO:0044528">
    <property type="term" value="P:regulation of mitochondrial mRNA stability"/>
    <property type="evidence" value="ECO:0007669"/>
    <property type="project" value="TreeGrafter"/>
</dbReference>
<reference evidence="2" key="1">
    <citation type="journal article" date="2016" name="Nat. Commun.">
        <title>The Gonium pectorale genome demonstrates co-option of cell cycle regulation during the evolution of multicellularity.</title>
        <authorList>
            <person name="Hanschen E.R."/>
            <person name="Marriage T.N."/>
            <person name="Ferris P.J."/>
            <person name="Hamaji T."/>
            <person name="Toyoda A."/>
            <person name="Fujiyama A."/>
            <person name="Neme R."/>
            <person name="Noguchi H."/>
            <person name="Minakuchi Y."/>
            <person name="Suzuki M."/>
            <person name="Kawai-Toyooka H."/>
            <person name="Smith D.R."/>
            <person name="Sparks H."/>
            <person name="Anderson J."/>
            <person name="Bakaric R."/>
            <person name="Luria V."/>
            <person name="Karger A."/>
            <person name="Kirschner M.W."/>
            <person name="Durand P.M."/>
            <person name="Michod R.E."/>
            <person name="Nozaki H."/>
            <person name="Olson B.J."/>
        </authorList>
    </citation>
    <scope>NUCLEOTIDE SEQUENCE [LARGE SCALE GENOMIC DNA]</scope>
    <source>
        <strain evidence="2">NIES-2863</strain>
    </source>
</reference>
<gene>
    <name evidence="1" type="ORF">GPECTOR_5g295</name>
</gene>
<name>A0A150GWH0_GONPE</name>
<keyword evidence="2" id="KW-1185">Reference proteome</keyword>
<evidence type="ECO:0000313" key="1">
    <source>
        <dbReference type="EMBL" id="KXZ54201.1"/>
    </source>
</evidence>
<proteinExistence type="predicted"/>
<dbReference type="STRING" id="33097.A0A150GWH0"/>
<dbReference type="AlphaFoldDB" id="A0A150GWH0"/>
<dbReference type="PANTHER" id="PTHR21228:SF40">
    <property type="entry name" value="LD45607P"/>
    <property type="match status" value="1"/>
</dbReference>
<evidence type="ECO:0000313" key="2">
    <source>
        <dbReference type="Proteomes" id="UP000075714"/>
    </source>
</evidence>
<dbReference type="EMBL" id="LSYV01000006">
    <property type="protein sequence ID" value="KXZ54201.1"/>
    <property type="molecule type" value="Genomic_DNA"/>
</dbReference>
<dbReference type="GO" id="GO:0009507">
    <property type="term" value="C:chloroplast"/>
    <property type="evidence" value="ECO:0007669"/>
    <property type="project" value="GOC"/>
</dbReference>
<dbReference type="PANTHER" id="PTHR21228">
    <property type="entry name" value="FAST LEU-RICH DOMAIN-CONTAINING"/>
    <property type="match status" value="1"/>
</dbReference>
<dbReference type="InterPro" id="IPR050870">
    <property type="entry name" value="FAST_kinase"/>
</dbReference>